<dbReference type="PANTHER" id="PTHR11005">
    <property type="entry name" value="LYSOSOMAL ACID LIPASE-RELATED"/>
    <property type="match status" value="1"/>
</dbReference>
<dbReference type="RefSeq" id="WP_025604370.1">
    <property type="nucleotide sequence ID" value="NZ_CP021235.1"/>
</dbReference>
<dbReference type="OrthoDB" id="9777090at2"/>
<keyword evidence="5" id="KW-1185">Reference proteome</keyword>
<proteinExistence type="predicted"/>
<dbReference type="STRING" id="709015.GCA_000472485_00540"/>
<keyword evidence="2" id="KW-0443">Lipid metabolism</keyword>
<feature type="domain" description="AB hydrolase-1" evidence="3">
    <location>
        <begin position="34"/>
        <end position="148"/>
    </location>
</feature>
<evidence type="ECO:0000256" key="1">
    <source>
        <dbReference type="ARBA" id="ARBA00022963"/>
    </source>
</evidence>
<dbReference type="Pfam" id="PF00561">
    <property type="entry name" value="Abhydrolase_1"/>
    <property type="match status" value="1"/>
</dbReference>
<dbReference type="GO" id="GO:0016042">
    <property type="term" value="P:lipid catabolic process"/>
    <property type="evidence" value="ECO:0007669"/>
    <property type="project" value="UniProtKB-KW"/>
</dbReference>
<dbReference type="Gene3D" id="3.40.50.1820">
    <property type="entry name" value="alpha/beta hydrolase"/>
    <property type="match status" value="2"/>
</dbReference>
<reference evidence="5" key="1">
    <citation type="submission" date="2017-05" db="EMBL/GenBank/DDBJ databases">
        <authorList>
            <person name="Ray J."/>
            <person name="Price M."/>
            <person name="Deutschbauer A."/>
        </authorList>
    </citation>
    <scope>NUCLEOTIDE SEQUENCE [LARGE SCALE GENOMIC DNA]</scope>
    <source>
        <strain evidence="5">DSM 19842</strain>
    </source>
</reference>
<dbReference type="EMBL" id="CP021235">
    <property type="protein sequence ID" value="ARS34442.1"/>
    <property type="molecule type" value="Genomic_DNA"/>
</dbReference>
<evidence type="ECO:0000256" key="2">
    <source>
        <dbReference type="ARBA" id="ARBA00023098"/>
    </source>
</evidence>
<evidence type="ECO:0000313" key="5">
    <source>
        <dbReference type="Proteomes" id="UP000266292"/>
    </source>
</evidence>
<evidence type="ECO:0000313" key="4">
    <source>
        <dbReference type="EMBL" id="ARS34442.1"/>
    </source>
</evidence>
<dbReference type="Proteomes" id="UP000266292">
    <property type="component" value="Chromosome"/>
</dbReference>
<name>A0A1X9YNK0_9BACT</name>
<keyword evidence="1" id="KW-0442">Lipid degradation</keyword>
<sequence>MAKQTEVTQESIFIPVTATDTLHLRRFSREQQGPPVFLVHGSIENGHIFYSKSGKGFAPYLAQQGYDVFVADLRGRGQSRPAISGKSAFGLDHTLTEDFPAFISKIQELKGDVPQYWGAHSWGGVLMLAYLARPAVPVQVQAMAFFASKRRISIWSPKKFLMVDVMWNWFAKATVAATGALYAKQLKMGSDSETKHTHRQTHQWVVQRRWLNWHDKYDYAAALQRMQLPPTLYLTGAKDDVLGHPVDVEKLMQETGSSHSEFKVLSKANGQRHDYDHINILTHPDAQHDHFPEVVRWFKNAEATMQPFQAQRGQVNSASEN</sequence>
<dbReference type="AlphaFoldDB" id="A0A1X9YNK0"/>
<dbReference type="InterPro" id="IPR000073">
    <property type="entry name" value="AB_hydrolase_1"/>
</dbReference>
<evidence type="ECO:0000259" key="3">
    <source>
        <dbReference type="Pfam" id="PF00561"/>
    </source>
</evidence>
<accession>A0A1X9YNK0</accession>
<dbReference type="KEGG" id="pact:CA264_02730"/>
<gene>
    <name evidence="4" type="ORF">CA264_02730</name>
</gene>
<protein>
    <recommendedName>
        <fullName evidence="3">AB hydrolase-1 domain-containing protein</fullName>
    </recommendedName>
</protein>
<organism evidence="4 5">
    <name type="scientific">Pontibacter actiniarum</name>
    <dbReference type="NCBI Taxonomy" id="323450"/>
    <lineage>
        <taxon>Bacteria</taxon>
        <taxon>Pseudomonadati</taxon>
        <taxon>Bacteroidota</taxon>
        <taxon>Cytophagia</taxon>
        <taxon>Cytophagales</taxon>
        <taxon>Hymenobacteraceae</taxon>
        <taxon>Pontibacter</taxon>
    </lineage>
</organism>
<dbReference type="InterPro" id="IPR029058">
    <property type="entry name" value="AB_hydrolase_fold"/>
</dbReference>
<dbReference type="SUPFAM" id="SSF53474">
    <property type="entry name" value="alpha/beta-Hydrolases"/>
    <property type="match status" value="1"/>
</dbReference>